<proteinExistence type="predicted"/>
<dbReference type="OrthoDB" id="7502754at2"/>
<gene>
    <name evidence="1" type="ORF">NSU_3236</name>
</gene>
<accession>G6EFW5</accession>
<dbReference type="AlphaFoldDB" id="G6EFW5"/>
<protein>
    <submittedName>
        <fullName evidence="1">Uncharacterized protein</fullName>
    </submittedName>
</protein>
<name>G6EFW5_9SPHN</name>
<evidence type="ECO:0000313" key="1">
    <source>
        <dbReference type="EMBL" id="EHJ59654.1"/>
    </source>
</evidence>
<sequence>MGEFEGNSPEIDPAVLGALYLGRVQASLSQASDGTLRVLAGRLIRECLVTALRQEGHSFTDERFFDWFAGLSTLSDVSAHKLRAPRSLCQAILTEFQHNPWRQLAEASQKLADAFLAPVDLNANEGHEDAHALIAEARALIAEIAEIAVPDTDLPFGPLAALFTAARQSPRFSRQERGIELIRGPRSSIAVETSEHAHSRWALDILAGTYLSPLRGLPLAAPLPGLLTFKEATSDPFDDDLTFSHHPSLLDRDAFAALRDALWSLDRRLIEARADAELIREGLQGRRSNGRAGDVAYYLAGFGKLRGAQIERIIGASRLGVRTIMATLSQSGVVRGETSRNAATMYRFAPLEADQAGLVPDKREFAFSPEAIDDFESSMGAIDDLLRRISPEALDDED</sequence>
<keyword evidence="2" id="KW-1185">Reference proteome</keyword>
<organism evidence="1 2">
    <name type="scientific">Novosphingobium pentaromativorans US6-1</name>
    <dbReference type="NCBI Taxonomy" id="1088721"/>
    <lineage>
        <taxon>Bacteria</taxon>
        <taxon>Pseudomonadati</taxon>
        <taxon>Pseudomonadota</taxon>
        <taxon>Alphaproteobacteria</taxon>
        <taxon>Sphingomonadales</taxon>
        <taxon>Sphingomonadaceae</taxon>
        <taxon>Novosphingobium</taxon>
    </lineage>
</organism>
<dbReference type="Proteomes" id="UP000004030">
    <property type="component" value="Unassembled WGS sequence"/>
</dbReference>
<dbReference type="PATRIC" id="fig|1088721.3.peg.3192"/>
<evidence type="ECO:0000313" key="2">
    <source>
        <dbReference type="Proteomes" id="UP000004030"/>
    </source>
</evidence>
<dbReference type="KEGG" id="npn:JI59_19405"/>
<comment type="caution">
    <text evidence="1">The sequence shown here is derived from an EMBL/GenBank/DDBJ whole genome shotgun (WGS) entry which is preliminary data.</text>
</comment>
<dbReference type="RefSeq" id="WP_007014144.1">
    <property type="nucleotide sequence ID" value="NZ_AGFM01000054.1"/>
</dbReference>
<reference evidence="1 2" key="1">
    <citation type="journal article" date="2012" name="J. Bacteriol.">
        <title>Genome sequence of benzo(a)pyrene-degrading bacterium Novosphingobium pentaromativorans US6-1.</title>
        <authorList>
            <person name="Luo Y.R."/>
            <person name="Kang S.G."/>
            <person name="Kim S.J."/>
            <person name="Kim M.R."/>
            <person name="Li N."/>
            <person name="Lee J.H."/>
            <person name="Kwon K.K."/>
        </authorList>
    </citation>
    <scope>NUCLEOTIDE SEQUENCE [LARGE SCALE GENOMIC DNA]</scope>
    <source>
        <strain evidence="1 2">US6-1</strain>
    </source>
</reference>
<dbReference type="EMBL" id="AGFM01000054">
    <property type="protein sequence ID" value="EHJ59654.1"/>
    <property type="molecule type" value="Genomic_DNA"/>
</dbReference>